<accession>A0ABN9CED8</accession>
<sequence>MSDYIIRLYKDCDYDRVRELFAEGTLEHTRVAFKHGLSLTNIRIFLLAVFLVPFFITGSLTLSLVVLLLVFIAMWFGTRDLYDSYVRHSLSSDMMDIQKYYLQRDGYCFWVAESLGEVVGMVVAIPSAHAGGENHIELRRMSVAQSHRGKGIAKALCRTVIDFARNRGCSAVVLETTLGHQAAHGLYKSMGFKWQHETFLKHPLAKFVDFKFLFYKYDIQM</sequence>
<keyword evidence="2" id="KW-0812">Transmembrane</keyword>
<dbReference type="InterPro" id="IPR016181">
    <property type="entry name" value="Acyl_CoA_acyltransferase"/>
</dbReference>
<dbReference type="PROSITE" id="PS51186">
    <property type="entry name" value="GNAT"/>
    <property type="match status" value="1"/>
</dbReference>
<proteinExistence type="predicted"/>
<reference evidence="4" key="1">
    <citation type="submission" date="2023-05" db="EMBL/GenBank/DDBJ databases">
        <authorList>
            <person name="Stuckert A."/>
        </authorList>
    </citation>
    <scope>NUCLEOTIDE SEQUENCE</scope>
</reference>
<evidence type="ECO:0000313" key="5">
    <source>
        <dbReference type="Proteomes" id="UP001162483"/>
    </source>
</evidence>
<dbReference type="Pfam" id="PF00583">
    <property type="entry name" value="Acetyltransf_1"/>
    <property type="match status" value="1"/>
</dbReference>
<dbReference type="PANTHER" id="PTHR13947:SF58">
    <property type="entry name" value="8B (PUTATIVE,_PSEUDO-RELATED"/>
    <property type="match status" value="1"/>
</dbReference>
<evidence type="ECO:0000256" key="1">
    <source>
        <dbReference type="ARBA" id="ARBA00022679"/>
    </source>
</evidence>
<evidence type="ECO:0000256" key="2">
    <source>
        <dbReference type="SAM" id="Phobius"/>
    </source>
</evidence>
<dbReference type="SUPFAM" id="SSF55729">
    <property type="entry name" value="Acyl-CoA N-acyltransferases (Nat)"/>
    <property type="match status" value="1"/>
</dbReference>
<name>A0ABN9CED8_9NEOB</name>
<evidence type="ECO:0000259" key="3">
    <source>
        <dbReference type="PROSITE" id="PS51186"/>
    </source>
</evidence>
<keyword evidence="2" id="KW-0472">Membrane</keyword>
<keyword evidence="5" id="KW-1185">Reference proteome</keyword>
<dbReference type="Proteomes" id="UP001162483">
    <property type="component" value="Unassembled WGS sequence"/>
</dbReference>
<keyword evidence="2" id="KW-1133">Transmembrane helix</keyword>
<dbReference type="EMBL" id="CATNWA010009356">
    <property type="protein sequence ID" value="CAI9557902.1"/>
    <property type="molecule type" value="Genomic_DNA"/>
</dbReference>
<dbReference type="InterPro" id="IPR050769">
    <property type="entry name" value="NAT_camello-type"/>
</dbReference>
<feature type="transmembrane region" description="Helical" evidence="2">
    <location>
        <begin position="44"/>
        <end position="77"/>
    </location>
</feature>
<organism evidence="4 5">
    <name type="scientific">Staurois parvus</name>
    <dbReference type="NCBI Taxonomy" id="386267"/>
    <lineage>
        <taxon>Eukaryota</taxon>
        <taxon>Metazoa</taxon>
        <taxon>Chordata</taxon>
        <taxon>Craniata</taxon>
        <taxon>Vertebrata</taxon>
        <taxon>Euteleostomi</taxon>
        <taxon>Amphibia</taxon>
        <taxon>Batrachia</taxon>
        <taxon>Anura</taxon>
        <taxon>Neobatrachia</taxon>
        <taxon>Ranoidea</taxon>
        <taxon>Ranidae</taxon>
        <taxon>Staurois</taxon>
    </lineage>
</organism>
<dbReference type="InterPro" id="IPR000182">
    <property type="entry name" value="GNAT_dom"/>
</dbReference>
<comment type="caution">
    <text evidence="4">The sequence shown here is derived from an EMBL/GenBank/DDBJ whole genome shotgun (WGS) entry which is preliminary data.</text>
</comment>
<feature type="domain" description="N-acetyltransferase" evidence="3">
    <location>
        <begin position="65"/>
        <end position="209"/>
    </location>
</feature>
<dbReference type="Gene3D" id="3.40.630.30">
    <property type="match status" value="1"/>
</dbReference>
<dbReference type="PANTHER" id="PTHR13947">
    <property type="entry name" value="GNAT FAMILY N-ACETYLTRANSFERASE"/>
    <property type="match status" value="1"/>
</dbReference>
<gene>
    <name evidence="4" type="ORF">SPARVUS_LOCUS4787045</name>
</gene>
<evidence type="ECO:0000313" key="4">
    <source>
        <dbReference type="EMBL" id="CAI9557902.1"/>
    </source>
</evidence>
<protein>
    <recommendedName>
        <fullName evidence="3">N-acetyltransferase domain-containing protein</fullName>
    </recommendedName>
</protein>
<keyword evidence="1" id="KW-0808">Transferase</keyword>
<dbReference type="CDD" id="cd04301">
    <property type="entry name" value="NAT_SF"/>
    <property type="match status" value="1"/>
</dbReference>